<dbReference type="EMBL" id="LAZR01011698">
    <property type="protein sequence ID" value="KKM60327.1"/>
    <property type="molecule type" value="Genomic_DNA"/>
</dbReference>
<accession>A0A0F9LTC0</accession>
<feature type="domain" description="Transglutaminase-like" evidence="2">
    <location>
        <begin position="224"/>
        <end position="313"/>
    </location>
</feature>
<protein>
    <recommendedName>
        <fullName evidence="2">Transglutaminase-like domain-containing protein</fullName>
    </recommendedName>
</protein>
<name>A0A0F9LTC0_9ZZZZ</name>
<organism evidence="3">
    <name type="scientific">marine sediment metagenome</name>
    <dbReference type="NCBI Taxonomy" id="412755"/>
    <lineage>
        <taxon>unclassified sequences</taxon>
        <taxon>metagenomes</taxon>
        <taxon>ecological metagenomes</taxon>
    </lineage>
</organism>
<gene>
    <name evidence="3" type="ORF">LCGC14_1542940</name>
</gene>
<dbReference type="SMART" id="SM00460">
    <property type="entry name" value="TGc"/>
    <property type="match status" value="1"/>
</dbReference>
<proteinExistence type="predicted"/>
<dbReference type="Gene3D" id="3.10.620.30">
    <property type="match status" value="1"/>
</dbReference>
<dbReference type="InterPro" id="IPR002931">
    <property type="entry name" value="Transglutaminase-like"/>
</dbReference>
<dbReference type="AlphaFoldDB" id="A0A0F9LTC0"/>
<dbReference type="InterPro" id="IPR038765">
    <property type="entry name" value="Papain-like_cys_pep_sf"/>
</dbReference>
<sequence length="416" mass="47500">MKTKKTFLLRYLFVVLLIFSSLILMPGISSGMNANNGVSKYNINQSVKYQVDINYTLTHIKNTPQKYYFKVARLNDRQPNSSLTQYTPPVQESELLYNSITGWESIYKGYQDKFNNTYDLFNASLARGEILRLSQRYNVTLNEIDFENINDEDIGTYTPGDEIHDLYMVTEQYYNSNNPGLIALSNSIVNALDNPIEKARDLFNWVVSNIDYEIQDEELGAFIAYNQGIGDCSEYSDLLITLLRIQGIPARKITGFLVTNVANHQPKLGNKYVFDLNFDGVSLTTSYTNEILGHAWVEYYIPSVGWIVSDPTWGNGYFNHIDFLRFNLNIGAWFFLPGSYPAQYLSEFSINPAAVTSDHSAYNYQYTLEITVLNTSFTSSSIPFMSVTIFSIIGLVSVIVLLKRKWSEKKIVYSEN</sequence>
<dbReference type="Pfam" id="PF01841">
    <property type="entry name" value="Transglut_core"/>
    <property type="match status" value="1"/>
</dbReference>
<dbReference type="PANTHER" id="PTHR33490">
    <property type="entry name" value="BLR5614 PROTEIN-RELATED"/>
    <property type="match status" value="1"/>
</dbReference>
<evidence type="ECO:0000256" key="1">
    <source>
        <dbReference type="SAM" id="Phobius"/>
    </source>
</evidence>
<dbReference type="SUPFAM" id="SSF54001">
    <property type="entry name" value="Cysteine proteinases"/>
    <property type="match status" value="1"/>
</dbReference>
<reference evidence="3" key="1">
    <citation type="journal article" date="2015" name="Nature">
        <title>Complex archaea that bridge the gap between prokaryotes and eukaryotes.</title>
        <authorList>
            <person name="Spang A."/>
            <person name="Saw J.H."/>
            <person name="Jorgensen S.L."/>
            <person name="Zaremba-Niedzwiedzka K."/>
            <person name="Martijn J."/>
            <person name="Lind A.E."/>
            <person name="van Eijk R."/>
            <person name="Schleper C."/>
            <person name="Guy L."/>
            <person name="Ettema T.J."/>
        </authorList>
    </citation>
    <scope>NUCLEOTIDE SEQUENCE</scope>
</reference>
<evidence type="ECO:0000313" key="3">
    <source>
        <dbReference type="EMBL" id="KKM60327.1"/>
    </source>
</evidence>
<keyword evidence="1" id="KW-0812">Transmembrane</keyword>
<comment type="caution">
    <text evidence="3">The sequence shown here is derived from an EMBL/GenBank/DDBJ whole genome shotgun (WGS) entry which is preliminary data.</text>
</comment>
<evidence type="ECO:0000259" key="2">
    <source>
        <dbReference type="SMART" id="SM00460"/>
    </source>
</evidence>
<feature type="transmembrane region" description="Helical" evidence="1">
    <location>
        <begin position="382"/>
        <end position="402"/>
    </location>
</feature>
<keyword evidence="1" id="KW-0472">Membrane</keyword>
<keyword evidence="1" id="KW-1133">Transmembrane helix</keyword>